<evidence type="ECO:0000256" key="1">
    <source>
        <dbReference type="SAM" id="Phobius"/>
    </source>
</evidence>
<organism evidence="3 4">
    <name type="scientific">Candidatus Yanofskybacteria bacterium RIFCSPLOWO2_01_FULL_43_22</name>
    <dbReference type="NCBI Taxonomy" id="1802695"/>
    <lineage>
        <taxon>Bacteria</taxon>
        <taxon>Candidatus Yanofskyibacteriota</taxon>
    </lineage>
</organism>
<feature type="domain" description="DUF5671" evidence="2">
    <location>
        <begin position="12"/>
        <end position="147"/>
    </location>
</feature>
<dbReference type="Proteomes" id="UP000178911">
    <property type="component" value="Unassembled WGS sequence"/>
</dbReference>
<dbReference type="AlphaFoldDB" id="A0A1F8GH26"/>
<keyword evidence="1" id="KW-0812">Transmembrane</keyword>
<dbReference type="InterPro" id="IPR043728">
    <property type="entry name" value="DUF5671"/>
</dbReference>
<feature type="transmembrane region" description="Helical" evidence="1">
    <location>
        <begin position="163"/>
        <end position="183"/>
    </location>
</feature>
<protein>
    <recommendedName>
        <fullName evidence="2">DUF5671 domain-containing protein</fullName>
    </recommendedName>
</protein>
<reference evidence="3 4" key="1">
    <citation type="journal article" date="2016" name="Nat. Commun.">
        <title>Thousands of microbial genomes shed light on interconnected biogeochemical processes in an aquifer system.</title>
        <authorList>
            <person name="Anantharaman K."/>
            <person name="Brown C.T."/>
            <person name="Hug L.A."/>
            <person name="Sharon I."/>
            <person name="Castelle C.J."/>
            <person name="Probst A.J."/>
            <person name="Thomas B.C."/>
            <person name="Singh A."/>
            <person name="Wilkins M.J."/>
            <person name="Karaoz U."/>
            <person name="Brodie E.L."/>
            <person name="Williams K.H."/>
            <person name="Hubbard S.S."/>
            <person name="Banfield J.F."/>
        </authorList>
    </citation>
    <scope>NUCLEOTIDE SEQUENCE [LARGE SCALE GENOMIC DNA]</scope>
</reference>
<feature type="transmembrane region" description="Helical" evidence="1">
    <location>
        <begin position="98"/>
        <end position="119"/>
    </location>
</feature>
<gene>
    <name evidence="3" type="ORF">A3A13_01325</name>
</gene>
<dbReference type="STRING" id="1802695.A3A13_01325"/>
<name>A0A1F8GH26_9BACT</name>
<evidence type="ECO:0000259" key="2">
    <source>
        <dbReference type="Pfam" id="PF18920"/>
    </source>
</evidence>
<feature type="transmembrane region" description="Helical" evidence="1">
    <location>
        <begin position="12"/>
        <end position="37"/>
    </location>
</feature>
<keyword evidence="1" id="KW-1133">Transmembrane helix</keyword>
<sequence>MSEVSKNLPRDTFLYLLAIITLVVVAVGFGMAVFNYIDFYFPDLATDYYKSASSYESPIRQAMAMLIVVFPVFLWVSRFLRKDVALHPEKKELRIRKWLLYLTLFAAALVIIGDFVTVVNNFLRGELTTRFTLKALTIFFISGSVFYYYLAQLREKTVKWLDLFSWVIVAAVILAVGWGFAVIGSPFQQRDKRFDERRIQDLSMVQNYITNYWQNKEKLPTSLRDLEDPLLGTVVPVDPETGEPYEYRVVSNLTFELCATFTTKGEDDQRAVPMIYPPRGQDYGWQHDLGRTCFERTIDPDFFQLTKPRPL</sequence>
<evidence type="ECO:0000313" key="3">
    <source>
        <dbReference type="EMBL" id="OGN24694.1"/>
    </source>
</evidence>
<dbReference type="Pfam" id="PF18920">
    <property type="entry name" value="DUF5671"/>
    <property type="match status" value="1"/>
</dbReference>
<comment type="caution">
    <text evidence="3">The sequence shown here is derived from an EMBL/GenBank/DDBJ whole genome shotgun (WGS) entry which is preliminary data.</text>
</comment>
<keyword evidence="1" id="KW-0472">Membrane</keyword>
<proteinExistence type="predicted"/>
<feature type="transmembrane region" description="Helical" evidence="1">
    <location>
        <begin position="131"/>
        <end position="151"/>
    </location>
</feature>
<dbReference type="EMBL" id="MGKJ01000010">
    <property type="protein sequence ID" value="OGN24694.1"/>
    <property type="molecule type" value="Genomic_DNA"/>
</dbReference>
<feature type="transmembrane region" description="Helical" evidence="1">
    <location>
        <begin position="57"/>
        <end position="77"/>
    </location>
</feature>
<evidence type="ECO:0000313" key="4">
    <source>
        <dbReference type="Proteomes" id="UP000178911"/>
    </source>
</evidence>
<accession>A0A1F8GH26</accession>